<dbReference type="Gene3D" id="1.10.10.60">
    <property type="entry name" value="Homeodomain-like"/>
    <property type="match status" value="1"/>
</dbReference>
<dbReference type="InterPro" id="IPR052158">
    <property type="entry name" value="INH-QAR"/>
</dbReference>
<evidence type="ECO:0000313" key="5">
    <source>
        <dbReference type="EMBL" id="MDT0350641.1"/>
    </source>
</evidence>
<dbReference type="SUPFAM" id="SSF52317">
    <property type="entry name" value="Class I glutamine amidotransferase-like"/>
    <property type="match status" value="1"/>
</dbReference>
<evidence type="ECO:0000259" key="4">
    <source>
        <dbReference type="PROSITE" id="PS01124"/>
    </source>
</evidence>
<dbReference type="RefSeq" id="WP_311556666.1">
    <property type="nucleotide sequence ID" value="NZ_JAVREJ010000008.1"/>
</dbReference>
<dbReference type="InterPro" id="IPR018060">
    <property type="entry name" value="HTH_AraC"/>
</dbReference>
<accession>A0ABU2NA93</accession>
<keyword evidence="3" id="KW-0804">Transcription</keyword>
<keyword evidence="6" id="KW-1185">Reference proteome</keyword>
<keyword evidence="1" id="KW-0805">Transcription regulation</keyword>
<reference evidence="6" key="1">
    <citation type="submission" date="2023-07" db="EMBL/GenBank/DDBJ databases">
        <title>30 novel species of actinomycetes from the DSMZ collection.</title>
        <authorList>
            <person name="Nouioui I."/>
        </authorList>
    </citation>
    <scope>NUCLEOTIDE SEQUENCE [LARGE SCALE GENOMIC DNA]</scope>
    <source>
        <strain evidence="6">DSM 45834</strain>
    </source>
</reference>
<evidence type="ECO:0000256" key="2">
    <source>
        <dbReference type="ARBA" id="ARBA00023125"/>
    </source>
</evidence>
<dbReference type="InterPro" id="IPR018062">
    <property type="entry name" value="HTH_AraC-typ_CS"/>
</dbReference>
<gene>
    <name evidence="5" type="ORF">RM445_14000</name>
</gene>
<dbReference type="PANTHER" id="PTHR43130:SF3">
    <property type="entry name" value="HTH-TYPE TRANSCRIPTIONAL REGULATOR RV1931C"/>
    <property type="match status" value="1"/>
</dbReference>
<sequence>MLRSVAVLVLDELAVFEFGVLCEVFGLDRTDDGVPLLDFRVCGLRAGEPVTTTGHVQVVPERGLEGLQGADLVAVPATGLRAFPEEALQALRDASAAGATLLTVCSGVFVLGAAGLLDGRRCTVHWKSVDELRARHPEAIIDPDVLFVDDGNLVTSAGTAAGIDAALHLVRRELGSAVVNVIARRMVVPPQRDGGQRQYVEQPIPQCSADALAPTLEWVLENLHVEHSVADLARRARMSDRSFARRFVAETGTTPHRWLTLQRVLLAQRLLEDTDLAVDDVAERSGFGTGALLRHHFRKVVGVAPADYRRTFQATPCPEPAAASA</sequence>
<name>A0ABU2NA93_9PSEU</name>
<keyword evidence="2" id="KW-0238">DNA-binding</keyword>
<feature type="domain" description="HTH araC/xylS-type" evidence="4">
    <location>
        <begin position="213"/>
        <end position="311"/>
    </location>
</feature>
<proteinExistence type="predicted"/>
<evidence type="ECO:0000256" key="1">
    <source>
        <dbReference type="ARBA" id="ARBA00023015"/>
    </source>
</evidence>
<dbReference type="EMBL" id="JAVREJ010000008">
    <property type="protein sequence ID" value="MDT0350641.1"/>
    <property type="molecule type" value="Genomic_DNA"/>
</dbReference>
<comment type="caution">
    <text evidence="5">The sequence shown here is derived from an EMBL/GenBank/DDBJ whole genome shotgun (WGS) entry which is preliminary data.</text>
</comment>
<dbReference type="InterPro" id="IPR009057">
    <property type="entry name" value="Homeodomain-like_sf"/>
</dbReference>
<dbReference type="InterPro" id="IPR002818">
    <property type="entry name" value="DJ-1/PfpI"/>
</dbReference>
<dbReference type="Proteomes" id="UP001183202">
    <property type="component" value="Unassembled WGS sequence"/>
</dbReference>
<organism evidence="5 6">
    <name type="scientific">Pseudonocardia charpentierae</name>
    <dbReference type="NCBI Taxonomy" id="3075545"/>
    <lineage>
        <taxon>Bacteria</taxon>
        <taxon>Bacillati</taxon>
        <taxon>Actinomycetota</taxon>
        <taxon>Actinomycetes</taxon>
        <taxon>Pseudonocardiales</taxon>
        <taxon>Pseudonocardiaceae</taxon>
        <taxon>Pseudonocardia</taxon>
    </lineage>
</organism>
<dbReference type="PANTHER" id="PTHR43130">
    <property type="entry name" value="ARAC-FAMILY TRANSCRIPTIONAL REGULATOR"/>
    <property type="match status" value="1"/>
</dbReference>
<dbReference type="Gene3D" id="3.40.50.880">
    <property type="match status" value="1"/>
</dbReference>
<dbReference type="SUPFAM" id="SSF46689">
    <property type="entry name" value="Homeodomain-like"/>
    <property type="match status" value="2"/>
</dbReference>
<dbReference type="Pfam" id="PF12833">
    <property type="entry name" value="HTH_18"/>
    <property type="match status" value="1"/>
</dbReference>
<dbReference type="PROSITE" id="PS00041">
    <property type="entry name" value="HTH_ARAC_FAMILY_1"/>
    <property type="match status" value="1"/>
</dbReference>
<dbReference type="PROSITE" id="PS01124">
    <property type="entry name" value="HTH_ARAC_FAMILY_2"/>
    <property type="match status" value="1"/>
</dbReference>
<dbReference type="SMART" id="SM00342">
    <property type="entry name" value="HTH_ARAC"/>
    <property type="match status" value="1"/>
</dbReference>
<dbReference type="Pfam" id="PF01965">
    <property type="entry name" value="DJ-1_PfpI"/>
    <property type="match status" value="1"/>
</dbReference>
<dbReference type="CDD" id="cd03137">
    <property type="entry name" value="GATase1_AraC_1"/>
    <property type="match status" value="1"/>
</dbReference>
<protein>
    <submittedName>
        <fullName evidence="5">Helix-turn-helix domain-containing protein</fullName>
    </submittedName>
</protein>
<evidence type="ECO:0000256" key="3">
    <source>
        <dbReference type="ARBA" id="ARBA00023163"/>
    </source>
</evidence>
<dbReference type="InterPro" id="IPR029062">
    <property type="entry name" value="Class_I_gatase-like"/>
</dbReference>
<evidence type="ECO:0000313" key="6">
    <source>
        <dbReference type="Proteomes" id="UP001183202"/>
    </source>
</evidence>